<keyword evidence="2" id="KW-0808">Transferase</keyword>
<dbReference type="SUPFAM" id="SSF53448">
    <property type="entry name" value="Nucleotide-diphospho-sugar transferases"/>
    <property type="match status" value="1"/>
</dbReference>
<dbReference type="Proteomes" id="UP000294739">
    <property type="component" value="Unassembled WGS sequence"/>
</dbReference>
<dbReference type="CDD" id="cd00761">
    <property type="entry name" value="Glyco_tranf_GTA_type"/>
    <property type="match status" value="1"/>
</dbReference>
<evidence type="ECO:0000259" key="1">
    <source>
        <dbReference type="Pfam" id="PF00535"/>
    </source>
</evidence>
<dbReference type="GO" id="GO:0016740">
    <property type="term" value="F:transferase activity"/>
    <property type="evidence" value="ECO:0007669"/>
    <property type="project" value="UniProtKB-KW"/>
</dbReference>
<dbReference type="InParanoid" id="A0A4R5DXS4"/>
<evidence type="ECO:0000313" key="2">
    <source>
        <dbReference type="EMBL" id="TDE15923.1"/>
    </source>
</evidence>
<sequence>MAAAEVVFLSDATAVETWRKRWPGVAVDTLEPATAPRLHSPVRGGTSSRRLGDAVVVCDEAALDTVSRSGVESLVAPALTARAMPEVHAWRPTGRAGFDGSEAVLPQAVGSSLVDATVDELAVPIVDHYRVLIDAARCSPESTWTLLDAAAAQTAVVTLPEYRAALPDDLREHVATADVPVQFGREIIARLTQPEFSDREALKLQRAVLAGHTFGRRVDTILEALGRPVPPRDRSVSIVVPTNRTHEIDNVLSNVARQAERDIELILVLHGLTLDHADLRARAAAAGVDRLQLIDADASLPLGTLMNLGVDAANGRYTAKMDDDNHYGRHYLTDLVNAFASTDAGIVGKWAHYVWLRSVDAVVLRYAGFQNRYHRLVQGGSIMAESEVAKDLRFSDIPRAVDTDFLNRAWAAGVKTYSSDRFNFVSVRGTDRESHTWKVTDTEMMIGGGQVAFYGDPRVHVDV</sequence>
<protein>
    <submittedName>
        <fullName evidence="2">Glycosyltransferase family 2 protein</fullName>
    </submittedName>
</protein>
<dbReference type="InterPro" id="IPR001173">
    <property type="entry name" value="Glyco_trans_2-like"/>
</dbReference>
<keyword evidence="3" id="KW-1185">Reference proteome</keyword>
<dbReference type="Gene3D" id="3.90.550.10">
    <property type="entry name" value="Spore Coat Polysaccharide Biosynthesis Protein SpsA, Chain A"/>
    <property type="match status" value="1"/>
</dbReference>
<comment type="caution">
    <text evidence="2">The sequence shown here is derived from an EMBL/GenBank/DDBJ whole genome shotgun (WGS) entry which is preliminary data.</text>
</comment>
<accession>A0A4R5DXS4</accession>
<gene>
    <name evidence="2" type="ORF">E1269_01115</name>
</gene>
<dbReference type="InterPro" id="IPR029044">
    <property type="entry name" value="Nucleotide-diphossugar_trans"/>
</dbReference>
<dbReference type="RefSeq" id="WP_131890103.1">
    <property type="nucleotide sequence ID" value="NZ_SMKZ01000001.1"/>
</dbReference>
<proteinExistence type="predicted"/>
<name>A0A4R5DXS4_9ACTN</name>
<dbReference type="EMBL" id="SMKZ01000001">
    <property type="protein sequence ID" value="TDE15923.1"/>
    <property type="molecule type" value="Genomic_DNA"/>
</dbReference>
<feature type="domain" description="Glycosyltransferase 2-like" evidence="1">
    <location>
        <begin position="237"/>
        <end position="355"/>
    </location>
</feature>
<reference evidence="2 3" key="1">
    <citation type="submission" date="2019-03" db="EMBL/GenBank/DDBJ databases">
        <title>Draft genome sequences of novel Actinobacteria.</title>
        <authorList>
            <person name="Sahin N."/>
            <person name="Ay H."/>
            <person name="Saygin H."/>
        </authorList>
    </citation>
    <scope>NUCLEOTIDE SEQUENCE [LARGE SCALE GENOMIC DNA]</scope>
    <source>
        <strain evidence="2 3">5K138</strain>
    </source>
</reference>
<organism evidence="2 3">
    <name type="scientific">Jiangella asiatica</name>
    <dbReference type="NCBI Taxonomy" id="2530372"/>
    <lineage>
        <taxon>Bacteria</taxon>
        <taxon>Bacillati</taxon>
        <taxon>Actinomycetota</taxon>
        <taxon>Actinomycetes</taxon>
        <taxon>Jiangellales</taxon>
        <taxon>Jiangellaceae</taxon>
        <taxon>Jiangella</taxon>
    </lineage>
</organism>
<dbReference type="OrthoDB" id="6713581at2"/>
<dbReference type="Pfam" id="PF00535">
    <property type="entry name" value="Glycos_transf_2"/>
    <property type="match status" value="1"/>
</dbReference>
<dbReference type="AlphaFoldDB" id="A0A4R5DXS4"/>
<evidence type="ECO:0000313" key="3">
    <source>
        <dbReference type="Proteomes" id="UP000294739"/>
    </source>
</evidence>